<proteinExistence type="predicted"/>
<name>A0A382I9J3_9ZZZZ</name>
<organism evidence="1">
    <name type="scientific">marine metagenome</name>
    <dbReference type="NCBI Taxonomy" id="408172"/>
    <lineage>
        <taxon>unclassified sequences</taxon>
        <taxon>metagenomes</taxon>
        <taxon>ecological metagenomes</taxon>
    </lineage>
</organism>
<accession>A0A382I9J3</accession>
<evidence type="ECO:0008006" key="2">
    <source>
        <dbReference type="Google" id="ProtNLM"/>
    </source>
</evidence>
<dbReference type="EMBL" id="UINC01065841">
    <property type="protein sequence ID" value="SVB95919.1"/>
    <property type="molecule type" value="Genomic_DNA"/>
</dbReference>
<reference evidence="1" key="1">
    <citation type="submission" date="2018-05" db="EMBL/GenBank/DDBJ databases">
        <authorList>
            <person name="Lanie J.A."/>
            <person name="Ng W.-L."/>
            <person name="Kazmierczak K.M."/>
            <person name="Andrzejewski T.M."/>
            <person name="Davidsen T.M."/>
            <person name="Wayne K.J."/>
            <person name="Tettelin H."/>
            <person name="Glass J.I."/>
            <person name="Rusch D."/>
            <person name="Podicherti R."/>
            <person name="Tsui H.-C.T."/>
            <person name="Winkler M.E."/>
        </authorList>
    </citation>
    <scope>NUCLEOTIDE SEQUENCE</scope>
</reference>
<gene>
    <name evidence="1" type="ORF">METZ01_LOCUS248773</name>
</gene>
<sequence>MLDVFYLSYDEPFADEHYELLLNVAPHAKRVHGIKGIYNGHKECARQAMTENFYVIDADAILEPDFEFDFEPEWHQQDHIFVWRAKNPINGLIYGNGGVKLFPTKVIREADNWLIDFTTSVAGKFKPMSQISNTNGFNYSSFSTYKSAFRECTKLASKIIHNQKDEETETRLHIWCTVGADKPYGKYAIQGAIAGKAWGLQYRDNPKMLDKVNDFEWLQQNFEGEN</sequence>
<evidence type="ECO:0000313" key="1">
    <source>
        <dbReference type="EMBL" id="SVB95919.1"/>
    </source>
</evidence>
<protein>
    <recommendedName>
        <fullName evidence="2">Nucleotide-diphospho-sugar transferase domain-containing protein</fullName>
    </recommendedName>
</protein>
<dbReference type="AlphaFoldDB" id="A0A382I9J3"/>